<comment type="caution">
    <text evidence="1">The sequence shown here is derived from an EMBL/GenBank/DDBJ whole genome shotgun (WGS) entry which is preliminary data.</text>
</comment>
<gene>
    <name evidence="1" type="ORF">GCM10010420_35640</name>
</gene>
<accession>A0ABN3IIW2</accession>
<sequence length="45" mass="5222">MVRARGRSRPKPLTRLFDLLVGEPAHFVMQTRQFRNLRARVGADT</sequence>
<evidence type="ECO:0000313" key="1">
    <source>
        <dbReference type="EMBL" id="GAA2404859.1"/>
    </source>
</evidence>
<reference evidence="1 2" key="1">
    <citation type="journal article" date="2019" name="Int. J. Syst. Evol. Microbiol.">
        <title>The Global Catalogue of Microorganisms (GCM) 10K type strain sequencing project: providing services to taxonomists for standard genome sequencing and annotation.</title>
        <authorList>
            <consortium name="The Broad Institute Genomics Platform"/>
            <consortium name="The Broad Institute Genome Sequencing Center for Infectious Disease"/>
            <person name="Wu L."/>
            <person name="Ma J."/>
        </authorList>
    </citation>
    <scope>NUCLEOTIDE SEQUENCE [LARGE SCALE GENOMIC DNA]</scope>
    <source>
        <strain evidence="1 2">JCM 6921</strain>
    </source>
</reference>
<protein>
    <submittedName>
        <fullName evidence="1">Uncharacterized protein</fullName>
    </submittedName>
</protein>
<dbReference type="EMBL" id="BAAATJ010000016">
    <property type="protein sequence ID" value="GAA2404859.1"/>
    <property type="molecule type" value="Genomic_DNA"/>
</dbReference>
<evidence type="ECO:0000313" key="2">
    <source>
        <dbReference type="Proteomes" id="UP001500058"/>
    </source>
</evidence>
<keyword evidence="2" id="KW-1185">Reference proteome</keyword>
<dbReference type="Proteomes" id="UP001500058">
    <property type="component" value="Unassembled WGS sequence"/>
</dbReference>
<name>A0ABN3IIW2_9ACTN</name>
<proteinExistence type="predicted"/>
<organism evidence="1 2">
    <name type="scientific">Streptomyces glaucosporus</name>
    <dbReference type="NCBI Taxonomy" id="284044"/>
    <lineage>
        <taxon>Bacteria</taxon>
        <taxon>Bacillati</taxon>
        <taxon>Actinomycetota</taxon>
        <taxon>Actinomycetes</taxon>
        <taxon>Kitasatosporales</taxon>
        <taxon>Streptomycetaceae</taxon>
        <taxon>Streptomyces</taxon>
    </lineage>
</organism>
<dbReference type="RefSeq" id="WP_344632039.1">
    <property type="nucleotide sequence ID" value="NZ_BAAATJ010000016.1"/>
</dbReference>